<feature type="active site" description="Proton donor" evidence="7">
    <location>
        <position position="373"/>
    </location>
</feature>
<keyword evidence="4 6" id="KW-0058">Aromatic hydrocarbons catabolism</keyword>
<reference evidence="10" key="1">
    <citation type="submission" date="2025-08" db="UniProtKB">
        <authorList>
            <consortium name="RefSeq"/>
        </authorList>
    </citation>
    <scope>IDENTIFICATION</scope>
    <source>
        <tissue evidence="10">Whole insect</tissue>
    </source>
</reference>
<dbReference type="Gene3D" id="3.40.50.1820">
    <property type="entry name" value="alpha/beta hydrolase"/>
    <property type="match status" value="1"/>
</dbReference>
<feature type="active site" description="Nucleophile" evidence="7">
    <location>
        <position position="227"/>
    </location>
</feature>
<evidence type="ECO:0000313" key="10">
    <source>
        <dbReference type="RefSeq" id="XP_028145231.1"/>
    </source>
</evidence>
<feature type="signal peptide" evidence="8">
    <location>
        <begin position="1"/>
        <end position="24"/>
    </location>
</feature>
<keyword evidence="5 6" id="KW-0378">Hydrolase</keyword>
<feature type="domain" description="Epoxide hydrolase N-terminal" evidence="9">
    <location>
        <begin position="52"/>
        <end position="161"/>
    </location>
</feature>
<evidence type="ECO:0000256" key="6">
    <source>
        <dbReference type="PIRNR" id="PIRNR001112"/>
    </source>
</evidence>
<dbReference type="InterPro" id="IPR029058">
    <property type="entry name" value="AB_hydrolase_fold"/>
</dbReference>
<dbReference type="InterPro" id="IPR000639">
    <property type="entry name" value="Epox_hydrolase-like"/>
</dbReference>
<dbReference type="PIRSF" id="PIRSF001112">
    <property type="entry name" value="Epoxide_hydrolase"/>
    <property type="match status" value="1"/>
</dbReference>
<comment type="similarity">
    <text evidence="3 6">Belongs to the peptidase S33 family.</text>
</comment>
<dbReference type="InterPro" id="IPR010497">
    <property type="entry name" value="Epoxide_hydro_N"/>
</dbReference>
<name>A0A6P7G7X6_DIAVI</name>
<sequence length="461" mass="52518">MGCCAKVGALVAVLLAILIVYCSQSLFETPERPDLGEKWWKVVKPAKVDTSVKPFKIQISDEILKDLKDRLDRTLPFQPPLDGVKQHYGMNTNLLKTIVDYWKNKYDWRQREKFFNQYPQFTTNIQGLNIHFLHVKPAETKGLKVFPMLMLHGWPGSIREFYEIIPILTKPQKGRDFVFELIIPSLPGYGFSEAAEVTGLNPAQISVIMKNLMARLGFQKYYLQGGDWGSAIVANLASLFPEKVLGVHSNMCMVNSMLSNLKLALGSFMPSLIVDADKQHLLYPRMKHFGFLILESGYMHLQGSKPDTVGVALRDSPVGLAAYIIEKFTTWTNPEWKDLEDGGLTKKFTLEKLLDNVMVYWVTRSITTSMRLYAESFDSANLALKVDRLPIDVPSACSQFEYELMYLPESILKERYRNLLLVSSHPTGGHFAAFEVPDLLAKDTYDFVKRVQDFEKPKPKK</sequence>
<keyword evidence="6" id="KW-0256">Endoplasmic reticulum</keyword>
<dbReference type="FunCoup" id="A0A6P7G7X6">
    <property type="interactions" value="274"/>
</dbReference>
<evidence type="ECO:0000256" key="7">
    <source>
        <dbReference type="PIRSR" id="PIRSR001112-1"/>
    </source>
</evidence>
<dbReference type="PANTHER" id="PTHR21661">
    <property type="entry name" value="EPOXIDE HYDROLASE 1-RELATED"/>
    <property type="match status" value="1"/>
</dbReference>
<dbReference type="GO" id="GO:0097176">
    <property type="term" value="P:epoxide metabolic process"/>
    <property type="evidence" value="ECO:0007669"/>
    <property type="project" value="TreeGrafter"/>
</dbReference>
<dbReference type="Pfam" id="PF06441">
    <property type="entry name" value="EHN"/>
    <property type="match status" value="1"/>
</dbReference>
<dbReference type="GO" id="GO:0033961">
    <property type="term" value="F:cis-stilbene-oxide hydrolase activity"/>
    <property type="evidence" value="ECO:0007669"/>
    <property type="project" value="UniProtKB-UniRule"/>
</dbReference>
<comment type="catalytic activity">
    <reaction evidence="1 6">
        <text>1-(4-methoxyphenyl)-N-methyl-N-[(3-methyloxetan-3-yl)methyl]methanamine + H2O = 2-{[(4-methoxybenzyl)(methyl)amino]methyl}-2-methylpropane-1,3-diol</text>
        <dbReference type="Rhea" id="RHEA:55764"/>
        <dbReference type="ChEBI" id="CHEBI:15377"/>
        <dbReference type="ChEBI" id="CHEBI:139161"/>
        <dbReference type="ChEBI" id="CHEBI:139164"/>
        <dbReference type="EC" id="3.3.2.9"/>
    </reaction>
</comment>
<dbReference type="PANTHER" id="PTHR21661:SF35">
    <property type="entry name" value="EPOXIDE HYDROLASE"/>
    <property type="match status" value="1"/>
</dbReference>
<comment type="function">
    <text evidence="6">Catalyzes juvenile hormone hydrolysis.</text>
</comment>
<evidence type="ECO:0000256" key="8">
    <source>
        <dbReference type="SAM" id="SignalP"/>
    </source>
</evidence>
<gene>
    <name evidence="10" type="primary">LOC114338813</name>
</gene>
<feature type="active site" description="Proton acceptor" evidence="7">
    <location>
        <position position="430"/>
    </location>
</feature>
<protein>
    <recommendedName>
        <fullName evidence="6">Epoxide hydrolase</fullName>
        <ecNumber evidence="6">3.3.2.9</ecNumber>
    </recommendedName>
</protein>
<dbReference type="RefSeq" id="XP_028145231.1">
    <property type="nucleotide sequence ID" value="XM_028289430.1"/>
</dbReference>
<evidence type="ECO:0000256" key="5">
    <source>
        <dbReference type="ARBA" id="ARBA00022801"/>
    </source>
</evidence>
<evidence type="ECO:0000256" key="4">
    <source>
        <dbReference type="ARBA" id="ARBA00022797"/>
    </source>
</evidence>
<dbReference type="KEGG" id="dvv:114338813"/>
<evidence type="ECO:0000256" key="1">
    <source>
        <dbReference type="ARBA" id="ARBA00000221"/>
    </source>
</evidence>
<dbReference type="PRINTS" id="PR00412">
    <property type="entry name" value="EPOXHYDRLASE"/>
</dbReference>
<dbReference type="InParanoid" id="A0A6P7G7X6"/>
<organism evidence="10">
    <name type="scientific">Diabrotica virgifera virgifera</name>
    <name type="common">western corn rootworm</name>
    <dbReference type="NCBI Taxonomy" id="50390"/>
    <lineage>
        <taxon>Eukaryota</taxon>
        <taxon>Metazoa</taxon>
        <taxon>Ecdysozoa</taxon>
        <taxon>Arthropoda</taxon>
        <taxon>Hexapoda</taxon>
        <taxon>Insecta</taxon>
        <taxon>Pterygota</taxon>
        <taxon>Neoptera</taxon>
        <taxon>Endopterygota</taxon>
        <taxon>Coleoptera</taxon>
        <taxon>Polyphaga</taxon>
        <taxon>Cucujiformia</taxon>
        <taxon>Chrysomeloidea</taxon>
        <taxon>Chrysomelidae</taxon>
        <taxon>Galerucinae</taxon>
        <taxon>Diabroticina</taxon>
        <taxon>Diabroticites</taxon>
        <taxon>Diabrotica</taxon>
    </lineage>
</organism>
<comment type="catalytic activity">
    <reaction evidence="6">
        <text>cis-stilbene oxide + H2O = (1R,2R)-hydrobenzoin</text>
        <dbReference type="Rhea" id="RHEA:23900"/>
        <dbReference type="ChEBI" id="CHEBI:15377"/>
        <dbReference type="ChEBI" id="CHEBI:50004"/>
        <dbReference type="ChEBI" id="CHEBI:50014"/>
        <dbReference type="EC" id="3.3.2.9"/>
    </reaction>
</comment>
<feature type="chain" id="PRO_5027981260" description="Epoxide hydrolase" evidence="8">
    <location>
        <begin position="25"/>
        <end position="461"/>
    </location>
</feature>
<evidence type="ECO:0000256" key="3">
    <source>
        <dbReference type="ARBA" id="ARBA00010088"/>
    </source>
</evidence>
<keyword evidence="8" id="KW-0732">Signal</keyword>
<evidence type="ECO:0000259" key="9">
    <source>
        <dbReference type="Pfam" id="PF06441"/>
    </source>
</evidence>
<dbReference type="AlphaFoldDB" id="A0A6P7G7X6"/>
<proteinExistence type="inferred from homology"/>
<accession>A0A6P7G7X6</accession>
<keyword evidence="6" id="KW-0472">Membrane</keyword>
<comment type="subcellular location">
    <subcellularLocation>
        <location evidence="6">Endoplasmic reticulum membrane</location>
    </subcellularLocation>
    <subcellularLocation>
        <location evidence="2">Microsome membrane</location>
        <topology evidence="2">Single-pass membrane protein</topology>
    </subcellularLocation>
</comment>
<evidence type="ECO:0000256" key="2">
    <source>
        <dbReference type="ARBA" id="ARBA00004111"/>
    </source>
</evidence>
<dbReference type="SUPFAM" id="SSF53474">
    <property type="entry name" value="alpha/beta-Hydrolases"/>
    <property type="match status" value="1"/>
</dbReference>
<dbReference type="InterPro" id="IPR016292">
    <property type="entry name" value="Epoxide_hydrolase"/>
</dbReference>
<dbReference type="OrthoDB" id="7130006at2759"/>
<dbReference type="GO" id="GO:0005789">
    <property type="term" value="C:endoplasmic reticulum membrane"/>
    <property type="evidence" value="ECO:0007669"/>
    <property type="project" value="UniProtKB-SubCell"/>
</dbReference>
<dbReference type="EC" id="3.3.2.9" evidence="6"/>